<feature type="domain" description="Amino acid permease/ SLC12A" evidence="17">
    <location>
        <begin position="104"/>
        <end position="278"/>
    </location>
</feature>
<dbReference type="PANTHER" id="PTHR11827">
    <property type="entry name" value="SOLUTE CARRIER FAMILY 12, CATION COTRANSPORTERS"/>
    <property type="match status" value="1"/>
</dbReference>
<dbReference type="Pfam" id="PF00324">
    <property type="entry name" value="AA_permease"/>
    <property type="match status" value="2"/>
</dbReference>
<evidence type="ECO:0000256" key="14">
    <source>
        <dbReference type="ARBA" id="ARBA00046331"/>
    </source>
</evidence>
<evidence type="ECO:0000256" key="9">
    <source>
        <dbReference type="ARBA" id="ARBA00022989"/>
    </source>
</evidence>
<feature type="transmembrane region" description="Helical" evidence="16">
    <location>
        <begin position="133"/>
        <end position="156"/>
    </location>
</feature>
<evidence type="ECO:0000256" key="6">
    <source>
        <dbReference type="ARBA" id="ARBA00022692"/>
    </source>
</evidence>
<keyword evidence="2" id="KW-0813">Transport</keyword>
<evidence type="ECO:0000256" key="11">
    <source>
        <dbReference type="ARBA" id="ARBA00023136"/>
    </source>
</evidence>
<protein>
    <recommendedName>
        <fullName evidence="21">Solute carrier family 12 member 7</fullName>
    </recommendedName>
</protein>
<dbReference type="InterPro" id="IPR000076">
    <property type="entry name" value="KCL_cotranspt"/>
</dbReference>
<comment type="subcellular location">
    <subcellularLocation>
        <location evidence="1">Cell membrane</location>
        <topology evidence="1">Multi-pass membrane protein</topology>
    </subcellularLocation>
</comment>
<keyword evidence="4" id="KW-0633">Potassium transport</keyword>
<evidence type="ECO:0000256" key="1">
    <source>
        <dbReference type="ARBA" id="ARBA00004651"/>
    </source>
</evidence>
<dbReference type="InterPro" id="IPR018491">
    <property type="entry name" value="SLC12_C"/>
</dbReference>
<dbReference type="GO" id="GO:0006884">
    <property type="term" value="P:cell volume homeostasis"/>
    <property type="evidence" value="ECO:0007669"/>
    <property type="project" value="TreeGrafter"/>
</dbReference>
<dbReference type="GO" id="GO:0055064">
    <property type="term" value="P:chloride ion homeostasis"/>
    <property type="evidence" value="ECO:0007669"/>
    <property type="project" value="TreeGrafter"/>
</dbReference>
<evidence type="ECO:0000256" key="5">
    <source>
        <dbReference type="ARBA" id="ARBA00022553"/>
    </source>
</evidence>
<evidence type="ECO:0000256" key="10">
    <source>
        <dbReference type="ARBA" id="ARBA00023065"/>
    </source>
</evidence>
<evidence type="ECO:0000256" key="4">
    <source>
        <dbReference type="ARBA" id="ARBA00022538"/>
    </source>
</evidence>
<keyword evidence="3" id="KW-1003">Cell membrane</keyword>
<sequence length="1090" mass="121647">MCLGQRHSVWQPPSVLARTRTRDGIARESSPFINSAEMDRGNMYEGKNMALFEEEMDSNPMVSSLLNKLANYTNLTQGVVEHEADEDSKRKEVKVPRMGTFIGVYLPCLQNILGVILFLRLTWIVGTAGVLESFIIVFMCCACTMLTAISMSAIATNGVVPAGGSYYMISRSLGPEFGGAVGLCFYLGTTFAGAMYILGTIEILLTYISPSAAIFKAEEVGEETEAMLNNMRVYGTCIIILMAVVVFVGVKYVNKLALVFLACVILSIIAIYAGVIKTAFDPPDFPICLLGNRTLSKRNFDVCAKFTESNNETKTTSLWRLFCDSSLLNATCDDYFTLNNVTEIQGIPGIMSGVLTGKSENNLWSTYSEKGSIVEKKHQPSVAGSEETKLGGLPYVFTDIMTYFTMLVGIYFPSVTGRYNYFFVSEDVYLQLTKDYLLCVNVYRRHVILVACVSKFGEAVNGNLVVGTLAWPSPWVIVIGSFFSTCGAGLQSLTGAPRLLQAIARDGIVPFIQVFGHGKANGEPTWALLLTAGICEIGILIASLDSVAPILSMFFLMCYMFVNLACAVQTLLRTPNWRPRFKFYHWTLSFLGMSLCLALMFICSWYYALIAMLIAGCIYKYIEYRGAEKEWGDGIRGLSLNAARYALLRVEDGPPHTKNWRPQLLVLLNLDSEQLVKHPRLLSFTSQLKAGKGLTIVGSVLQGIYLDKCSETQKAEENVKALMGVEKTKGFCQIVVSPNFRDGISYLIQSAGLGGMKHNTVLMAWPQSWKQTENRFSWKNFVDTVRETTAAQQALLVAKNIDLFPTNQERFTEGNIDVWWIVHDGGMLMLLPFLLRQHKVWRKCKMRIFTVAQMDDNSIQMKKDLQMFLYHLRLNAEVEVVEMVCYCIFLSAVDTKLGKNVFSIFETKRLTFLSQIQSITDESRGSVRRKTYSSPQSTGQDVQALLTNDCREEEVAQLIHDRNTASHSSPAVKASVAAALPEKVQMTWTKEKFVAEKHKTKDSNVSGFKDIFNMKPNQSNVRRMHTAVKLNGVVLNKSQHAQLVLLNMPGPPKNRKGDENYMEFLEVLTEGLDRVLLVRGSGREVITIYS</sequence>
<dbReference type="AlphaFoldDB" id="A0A663MFU0"/>
<evidence type="ECO:0000256" key="12">
    <source>
        <dbReference type="ARBA" id="ARBA00023180"/>
    </source>
</evidence>
<gene>
    <name evidence="19" type="primary">LOC113477308</name>
</gene>
<dbReference type="GO" id="GO:0007268">
    <property type="term" value="P:chemical synaptic transmission"/>
    <property type="evidence" value="ECO:0007669"/>
    <property type="project" value="TreeGrafter"/>
</dbReference>
<dbReference type="PRINTS" id="PR01081">
    <property type="entry name" value="KCLTRNSPORT"/>
</dbReference>
<feature type="transmembrane region" description="Helical" evidence="16">
    <location>
        <begin position="584"/>
        <end position="608"/>
    </location>
</feature>
<evidence type="ECO:0000313" key="19">
    <source>
        <dbReference type="Ensembl" id="ENSACUP00000011225.1"/>
    </source>
</evidence>
<keyword evidence="9 16" id="KW-1133">Transmembrane helix</keyword>
<evidence type="ECO:0000256" key="8">
    <source>
        <dbReference type="ARBA" id="ARBA00022958"/>
    </source>
</evidence>
<dbReference type="Pfam" id="PF03522">
    <property type="entry name" value="SLC12"/>
    <property type="match status" value="2"/>
</dbReference>
<feature type="transmembrane region" description="Helical" evidence="16">
    <location>
        <begin position="98"/>
        <end position="121"/>
    </location>
</feature>
<accession>A0A663MFU0</accession>
<feature type="domain" description="Amino acid permease/ SLC12A" evidence="17">
    <location>
        <begin position="476"/>
        <end position="665"/>
    </location>
</feature>
<evidence type="ECO:0000256" key="15">
    <source>
        <dbReference type="ARBA" id="ARBA00047825"/>
    </source>
</evidence>
<evidence type="ECO:0000256" key="3">
    <source>
        <dbReference type="ARBA" id="ARBA00022475"/>
    </source>
</evidence>
<evidence type="ECO:0000256" key="16">
    <source>
        <dbReference type="SAM" id="Phobius"/>
    </source>
</evidence>
<keyword evidence="11 16" id="KW-0472">Membrane</keyword>
<proteinExistence type="inferred from homology"/>
<feature type="transmembrane region" description="Helical" evidence="16">
    <location>
        <begin position="392"/>
        <end position="412"/>
    </location>
</feature>
<organism evidence="19 20">
    <name type="scientific">Athene cunicularia</name>
    <name type="common">Burrowing owl</name>
    <name type="synonym">Speotyto cunicularia</name>
    <dbReference type="NCBI Taxonomy" id="194338"/>
    <lineage>
        <taxon>Eukaryota</taxon>
        <taxon>Metazoa</taxon>
        <taxon>Chordata</taxon>
        <taxon>Craniata</taxon>
        <taxon>Vertebrata</taxon>
        <taxon>Euteleostomi</taxon>
        <taxon>Archelosauria</taxon>
        <taxon>Archosauria</taxon>
        <taxon>Dinosauria</taxon>
        <taxon>Saurischia</taxon>
        <taxon>Theropoda</taxon>
        <taxon>Coelurosauria</taxon>
        <taxon>Aves</taxon>
        <taxon>Neognathae</taxon>
        <taxon>Neoaves</taxon>
        <taxon>Telluraves</taxon>
        <taxon>Strigiformes</taxon>
        <taxon>Strigidae</taxon>
        <taxon>Athene</taxon>
    </lineage>
</organism>
<keyword evidence="6 16" id="KW-0812">Transmembrane</keyword>
<name>A0A663MFU0_ATHCN</name>
<feature type="transmembrane region" description="Helical" evidence="16">
    <location>
        <begin position="257"/>
        <end position="276"/>
    </location>
</feature>
<keyword evidence="13" id="KW-0868">Chloride</keyword>
<evidence type="ECO:0000259" key="17">
    <source>
        <dbReference type="Pfam" id="PF00324"/>
    </source>
</evidence>
<dbReference type="GO" id="GO:1990573">
    <property type="term" value="P:potassium ion import across plasma membrane"/>
    <property type="evidence" value="ECO:0007669"/>
    <property type="project" value="TreeGrafter"/>
</dbReference>
<evidence type="ECO:0000256" key="13">
    <source>
        <dbReference type="ARBA" id="ARBA00023214"/>
    </source>
</evidence>
<dbReference type="PANTHER" id="PTHR11827:SF47">
    <property type="entry name" value="SOLUTE CARRIER FAMILY 12 MEMBER 7"/>
    <property type="match status" value="1"/>
</dbReference>
<keyword evidence="5" id="KW-0597">Phosphoprotein</keyword>
<dbReference type="Proteomes" id="UP000472269">
    <property type="component" value="Unplaced"/>
</dbReference>
<dbReference type="GO" id="GO:0045202">
    <property type="term" value="C:synapse"/>
    <property type="evidence" value="ECO:0007669"/>
    <property type="project" value="GOC"/>
</dbReference>
<dbReference type="GO" id="GO:0005886">
    <property type="term" value="C:plasma membrane"/>
    <property type="evidence" value="ECO:0007669"/>
    <property type="project" value="UniProtKB-SubCell"/>
</dbReference>
<feature type="domain" description="SLC12A transporter C-terminal" evidence="18">
    <location>
        <begin position="992"/>
        <end position="1090"/>
    </location>
</feature>
<keyword evidence="12" id="KW-0325">Glycoprotein</keyword>
<feature type="transmembrane region" description="Helical" evidence="16">
    <location>
        <begin position="233"/>
        <end position="250"/>
    </location>
</feature>
<feature type="transmembrane region" description="Helical" evidence="16">
    <location>
        <begin position="526"/>
        <end position="544"/>
    </location>
</feature>
<dbReference type="InterPro" id="IPR004841">
    <property type="entry name" value="AA-permease/SLC12A_dom"/>
</dbReference>
<evidence type="ECO:0008006" key="21">
    <source>
        <dbReference type="Google" id="ProtNLM"/>
    </source>
</evidence>
<keyword evidence="10" id="KW-0406">Ion transport</keyword>
<evidence type="ECO:0000313" key="20">
    <source>
        <dbReference type="Proteomes" id="UP000472269"/>
    </source>
</evidence>
<dbReference type="GO" id="GO:0015379">
    <property type="term" value="F:potassium:chloride symporter activity"/>
    <property type="evidence" value="ECO:0007669"/>
    <property type="project" value="InterPro"/>
</dbReference>
<dbReference type="InterPro" id="IPR004842">
    <property type="entry name" value="SLC12A_fam"/>
</dbReference>
<dbReference type="Ensembl" id="ENSACUT00000011973.1">
    <property type="protein sequence ID" value="ENSACUP00000011225.1"/>
    <property type="gene ID" value="ENSACUG00000005855.1"/>
</dbReference>
<feature type="domain" description="SLC12A transporter C-terminal" evidence="18">
    <location>
        <begin position="795"/>
        <end position="882"/>
    </location>
</feature>
<dbReference type="Gene3D" id="1.20.1740.10">
    <property type="entry name" value="Amino acid/polyamine transporter I"/>
    <property type="match status" value="2"/>
</dbReference>
<comment type="similarity">
    <text evidence="14">Belongs to the SLC12A transporter family. K/Cl co-transporter subfamily.</text>
</comment>
<evidence type="ECO:0000259" key="18">
    <source>
        <dbReference type="Pfam" id="PF03522"/>
    </source>
</evidence>
<evidence type="ECO:0000256" key="2">
    <source>
        <dbReference type="ARBA" id="ARBA00022448"/>
    </source>
</evidence>
<reference evidence="19" key="1">
    <citation type="submission" date="2025-08" db="UniProtKB">
        <authorList>
            <consortium name="Ensembl"/>
        </authorList>
    </citation>
    <scope>IDENTIFICATION</scope>
</reference>
<feature type="transmembrane region" description="Helical" evidence="16">
    <location>
        <begin position="177"/>
        <end position="198"/>
    </location>
</feature>
<feature type="transmembrane region" description="Helical" evidence="16">
    <location>
        <begin position="550"/>
        <end position="572"/>
    </location>
</feature>
<dbReference type="GO" id="GO:0055075">
    <property type="term" value="P:potassium ion homeostasis"/>
    <property type="evidence" value="ECO:0007669"/>
    <property type="project" value="TreeGrafter"/>
</dbReference>
<keyword evidence="8" id="KW-0630">Potassium</keyword>
<keyword evidence="7" id="KW-0769">Symport</keyword>
<reference evidence="19" key="2">
    <citation type="submission" date="2025-09" db="UniProtKB">
        <authorList>
            <consortium name="Ensembl"/>
        </authorList>
    </citation>
    <scope>IDENTIFICATION</scope>
</reference>
<comment type="catalytic activity">
    <reaction evidence="15">
        <text>K(+)(in) + chloride(in) = K(+)(out) + chloride(out)</text>
        <dbReference type="Rhea" id="RHEA:72427"/>
        <dbReference type="ChEBI" id="CHEBI:17996"/>
        <dbReference type="ChEBI" id="CHEBI:29103"/>
    </reaction>
</comment>
<evidence type="ECO:0000256" key="7">
    <source>
        <dbReference type="ARBA" id="ARBA00022847"/>
    </source>
</evidence>
<keyword evidence="20" id="KW-1185">Reference proteome</keyword>